<evidence type="ECO:0000313" key="2">
    <source>
        <dbReference type="EMBL" id="MEY8770278.1"/>
    </source>
</evidence>
<evidence type="ECO:0000313" key="3">
    <source>
        <dbReference type="Proteomes" id="UP001565243"/>
    </source>
</evidence>
<dbReference type="EMBL" id="JBGFFX010000003">
    <property type="protein sequence ID" value="MEY8770278.1"/>
    <property type="molecule type" value="Genomic_DNA"/>
</dbReference>
<dbReference type="Proteomes" id="UP001565243">
    <property type="component" value="Unassembled WGS sequence"/>
</dbReference>
<keyword evidence="1" id="KW-0472">Membrane</keyword>
<organism evidence="2 3">
    <name type="scientific">Erwinia aeris</name>
    <dbReference type="NCBI Taxonomy" id="3239803"/>
    <lineage>
        <taxon>Bacteria</taxon>
        <taxon>Pseudomonadati</taxon>
        <taxon>Pseudomonadota</taxon>
        <taxon>Gammaproteobacteria</taxon>
        <taxon>Enterobacterales</taxon>
        <taxon>Erwiniaceae</taxon>
        <taxon>Erwinia</taxon>
    </lineage>
</organism>
<keyword evidence="1" id="KW-0812">Transmembrane</keyword>
<sequence>MKKKLQMRCMRFYANEARIIMATSVIFYLVPAAIIVAGVYVFIRFIPGYAAPLILLWVIIVSLVYVRYNKWY</sequence>
<keyword evidence="3" id="KW-1185">Reference proteome</keyword>
<gene>
    <name evidence="2" type="ORF">AB6T85_07545</name>
</gene>
<evidence type="ECO:0000256" key="1">
    <source>
        <dbReference type="SAM" id="Phobius"/>
    </source>
</evidence>
<keyword evidence="1" id="KW-1133">Transmembrane helix</keyword>
<name>A0ABV4E5T2_9GAMM</name>
<dbReference type="RefSeq" id="WP_301252963.1">
    <property type="nucleotide sequence ID" value="NZ_JBGFFX010000003.1"/>
</dbReference>
<feature type="transmembrane region" description="Helical" evidence="1">
    <location>
        <begin position="49"/>
        <end position="68"/>
    </location>
</feature>
<proteinExistence type="predicted"/>
<protein>
    <submittedName>
        <fullName evidence="2">Uncharacterized protein</fullName>
    </submittedName>
</protein>
<feature type="transmembrane region" description="Helical" evidence="1">
    <location>
        <begin position="20"/>
        <end position="43"/>
    </location>
</feature>
<reference evidence="2 3" key="1">
    <citation type="submission" date="2024-07" db="EMBL/GenBank/DDBJ databases">
        <authorList>
            <person name="Hebao G."/>
        </authorList>
    </citation>
    <scope>NUCLEOTIDE SEQUENCE [LARGE SCALE GENOMIC DNA]</scope>
    <source>
        <strain evidence="2 3">ACCC 02193</strain>
    </source>
</reference>
<accession>A0ABV4E5T2</accession>
<comment type="caution">
    <text evidence="2">The sequence shown here is derived from an EMBL/GenBank/DDBJ whole genome shotgun (WGS) entry which is preliminary data.</text>
</comment>